<evidence type="ECO:0000313" key="2">
    <source>
        <dbReference type="Proteomes" id="UP000007014"/>
    </source>
</evidence>
<evidence type="ECO:0008006" key="3">
    <source>
        <dbReference type="Google" id="ProtNLM"/>
    </source>
</evidence>
<dbReference type="eggNOG" id="ENOG502QQA1">
    <property type="taxonomic scope" value="Eukaryota"/>
</dbReference>
<keyword evidence="2" id="KW-1185">Reference proteome</keyword>
<dbReference type="Proteomes" id="UP000007014">
    <property type="component" value="Chromosome 15"/>
</dbReference>
<dbReference type="EMBL" id="AP006497">
    <property type="protein sequence ID" value="BAM81554.1"/>
    <property type="molecule type" value="Genomic_DNA"/>
</dbReference>
<dbReference type="GeneID" id="16995662"/>
<gene>
    <name evidence="1" type="ORF">CYME_CMO201C</name>
</gene>
<reference evidence="1 2" key="2">
    <citation type="journal article" date="2007" name="BMC Biol.">
        <title>A 100%-complete sequence reveals unusually simple genomic features in the hot-spring red alga Cyanidioschyzon merolae.</title>
        <authorList>
            <person name="Nozaki H."/>
            <person name="Takano H."/>
            <person name="Misumi O."/>
            <person name="Terasawa K."/>
            <person name="Matsuzaki M."/>
            <person name="Maruyama S."/>
            <person name="Nishida K."/>
            <person name="Yagisawa F."/>
            <person name="Yoshida Y."/>
            <person name="Fujiwara T."/>
            <person name="Takio S."/>
            <person name="Tamura K."/>
            <person name="Chung S.J."/>
            <person name="Nakamura S."/>
            <person name="Kuroiwa H."/>
            <person name="Tanaka K."/>
            <person name="Sato N."/>
            <person name="Kuroiwa T."/>
        </authorList>
    </citation>
    <scope>NUCLEOTIDE SEQUENCE [LARGE SCALE GENOMIC DNA]</scope>
    <source>
        <strain evidence="1 2">10D</strain>
    </source>
</reference>
<proteinExistence type="predicted"/>
<name>M1V9J1_CYAM1</name>
<dbReference type="AlphaFoldDB" id="M1V9J1"/>
<dbReference type="STRING" id="280699.M1V9J1"/>
<sequence length="321" mass="35093">MSRFDVHTDPKSPFDPILPSRSGGYCTSLCTWVQFRHALSGRISKARFRSRSAFATLQVQVACKLSDPVMFLVTKNYLAVRLSIRAEGNAAFTRTVSQRGRLRSERNRWSMHHRGSGFGARAPVTADSSSRKERNVLRSFATAALVALMAVSSFNSPLKLYRPAFAEEVFKVPGGGASTLATGTSKIVTRGVNLEGANFAKQDLHGVSFQQSIVRDVDFSGSNLQDASFFDADCSGANFQNANLSRANLELANLRKADLRNAILTNAYVVGQTKLEGIQIEGSDWTDVLLRPDQRRLLCKRASGENPVTHIATKDSLGCAD</sequence>
<dbReference type="InterPro" id="IPR044213">
    <property type="entry name" value="At2g44920-like"/>
</dbReference>
<dbReference type="OrthoDB" id="9989223at2759"/>
<evidence type="ECO:0000313" key="1">
    <source>
        <dbReference type="EMBL" id="BAM81554.1"/>
    </source>
</evidence>
<dbReference type="Gramene" id="CMO201CT">
    <property type="protein sequence ID" value="CMO201CT"/>
    <property type="gene ID" value="CMO201C"/>
</dbReference>
<dbReference type="KEGG" id="cme:CYME_CMO201C"/>
<dbReference type="InterPro" id="IPR001646">
    <property type="entry name" value="5peptide_repeat"/>
</dbReference>
<dbReference type="HOGENOM" id="CLU_867023_0_0_1"/>
<dbReference type="RefSeq" id="XP_005537590.1">
    <property type="nucleotide sequence ID" value="XM_005537533.1"/>
</dbReference>
<dbReference type="Gene3D" id="2.160.20.80">
    <property type="entry name" value="E3 ubiquitin-protein ligase SopA"/>
    <property type="match status" value="1"/>
</dbReference>
<reference evidence="1 2" key="1">
    <citation type="journal article" date="2004" name="Nature">
        <title>Genome sequence of the ultrasmall unicellular red alga Cyanidioschyzon merolae 10D.</title>
        <authorList>
            <person name="Matsuzaki M."/>
            <person name="Misumi O."/>
            <person name="Shin-i T."/>
            <person name="Maruyama S."/>
            <person name="Takahara M."/>
            <person name="Miyagishima S."/>
            <person name="Mori T."/>
            <person name="Nishida K."/>
            <person name="Yagisawa F."/>
            <person name="Nishida K."/>
            <person name="Yoshida Y."/>
            <person name="Nishimura Y."/>
            <person name="Nakao S."/>
            <person name="Kobayashi T."/>
            <person name="Momoyama Y."/>
            <person name="Higashiyama T."/>
            <person name="Minoda A."/>
            <person name="Sano M."/>
            <person name="Nomoto H."/>
            <person name="Oishi K."/>
            <person name="Hayashi H."/>
            <person name="Ohta F."/>
            <person name="Nishizaka S."/>
            <person name="Haga S."/>
            <person name="Miura S."/>
            <person name="Morishita T."/>
            <person name="Kabeya Y."/>
            <person name="Terasawa K."/>
            <person name="Suzuki Y."/>
            <person name="Ishii Y."/>
            <person name="Asakawa S."/>
            <person name="Takano H."/>
            <person name="Ohta N."/>
            <person name="Kuroiwa H."/>
            <person name="Tanaka K."/>
            <person name="Shimizu N."/>
            <person name="Sugano S."/>
            <person name="Sato N."/>
            <person name="Nozaki H."/>
            <person name="Ogasawara N."/>
            <person name="Kohara Y."/>
            <person name="Kuroiwa T."/>
        </authorList>
    </citation>
    <scope>NUCLEOTIDE SEQUENCE [LARGE SCALE GENOMIC DNA]</scope>
    <source>
        <strain evidence="1 2">10D</strain>
    </source>
</reference>
<dbReference type="Pfam" id="PF00805">
    <property type="entry name" value="Pentapeptide"/>
    <property type="match status" value="2"/>
</dbReference>
<dbReference type="PANTHER" id="PTHR47200">
    <property type="entry name" value="THYLAKOID LUMENAL 15 KDA PROTEIN 1, CHLOROPLASTIC"/>
    <property type="match status" value="1"/>
</dbReference>
<organism evidence="1 2">
    <name type="scientific">Cyanidioschyzon merolae (strain NIES-3377 / 10D)</name>
    <name type="common">Unicellular red alga</name>
    <dbReference type="NCBI Taxonomy" id="280699"/>
    <lineage>
        <taxon>Eukaryota</taxon>
        <taxon>Rhodophyta</taxon>
        <taxon>Bangiophyceae</taxon>
        <taxon>Cyanidiales</taxon>
        <taxon>Cyanidiaceae</taxon>
        <taxon>Cyanidioschyzon</taxon>
    </lineage>
</organism>
<accession>M1V9J1</accession>
<protein>
    <recommendedName>
        <fullName evidence="3">Pentapeptide repeat-containing protein</fullName>
    </recommendedName>
</protein>
<dbReference type="PANTHER" id="PTHR47200:SF2">
    <property type="entry name" value="THYLAKOID LUMENAL 15 KDA PROTEIN 1, CHLOROPLASTIC"/>
    <property type="match status" value="1"/>
</dbReference>
<dbReference type="SUPFAM" id="SSF141571">
    <property type="entry name" value="Pentapeptide repeat-like"/>
    <property type="match status" value="1"/>
</dbReference>